<evidence type="ECO:0000259" key="8">
    <source>
        <dbReference type="PROSITE" id="PS50157"/>
    </source>
</evidence>
<feature type="region of interest" description="Disordered" evidence="7">
    <location>
        <begin position="1"/>
        <end position="106"/>
    </location>
</feature>
<dbReference type="SUPFAM" id="SSF57667">
    <property type="entry name" value="beta-beta-alpha zinc fingers"/>
    <property type="match status" value="1"/>
</dbReference>
<feature type="compositionally biased region" description="Polar residues" evidence="7">
    <location>
        <begin position="63"/>
        <end position="73"/>
    </location>
</feature>
<gene>
    <name evidence="9" type="ORF">PMZ80_010053</name>
</gene>
<keyword evidence="4" id="KW-0862">Zinc</keyword>
<sequence>MDVQQNTRERVFSILNDNDCPSFVHRQKQSSPSPPPQKLPSISSLTSFSPRLTRPNLFRLPQFQRTQSGSSAGSPPLLRHSSSSSENSSTSMESTPSPSTPAYNYNDNTMVSYDSLLRQDPTLSFLPSPTGITPFLDQSLMIAPVPQDAVYPSKAPPALAPGPYPVLPPTGDIAQMPTPSMSVNTSDCSTLTTGSQPQPAPANNTGNSTTGKKNKYPCPYAQSHNCSATFTTSGHAARHGKKHTGEKGVHCPICDKAFTRKDNMKQHERTHKNRAENAGEKKSKAQTTRDANKVKETEDQEPATAAQRPSPTHMRTQSSGLSDPSDITLAPNPVDTPGDMSFFPDPNPQIVLPCDTAALDATQNPASLYPPLGDEMLAAAMAPNEKLEVSVPQPPTLVRGFSDLDTLAQAAESFDPYFQQGQF</sequence>
<dbReference type="EMBL" id="JAVHJV010000015">
    <property type="protein sequence ID" value="KAK5937924.1"/>
    <property type="molecule type" value="Genomic_DNA"/>
</dbReference>
<keyword evidence="3 6" id="KW-0863">Zinc-finger</keyword>
<keyword evidence="5" id="KW-0539">Nucleus</keyword>
<dbReference type="PANTHER" id="PTHR24393:SF34">
    <property type="entry name" value="PR_SET DOMAIN 13"/>
    <property type="match status" value="1"/>
</dbReference>
<keyword evidence="2" id="KW-0677">Repeat</keyword>
<feature type="domain" description="C2H2-type" evidence="8">
    <location>
        <begin position="249"/>
        <end position="276"/>
    </location>
</feature>
<feature type="compositionally biased region" description="Polar residues" evidence="7">
    <location>
        <begin position="181"/>
        <end position="197"/>
    </location>
</feature>
<dbReference type="Pfam" id="PF00096">
    <property type="entry name" value="zf-C2H2"/>
    <property type="match status" value="1"/>
</dbReference>
<dbReference type="PROSITE" id="PS50157">
    <property type="entry name" value="ZINC_FINGER_C2H2_2"/>
    <property type="match status" value="2"/>
</dbReference>
<protein>
    <recommendedName>
        <fullName evidence="8">C2H2-type domain-containing protein</fullName>
    </recommendedName>
</protein>
<feature type="compositionally biased region" description="Polar residues" evidence="7">
    <location>
        <begin position="307"/>
        <end position="322"/>
    </location>
</feature>
<dbReference type="RefSeq" id="XP_064726014.1">
    <property type="nucleotide sequence ID" value="XM_064878446.1"/>
</dbReference>
<evidence type="ECO:0000256" key="6">
    <source>
        <dbReference type="PROSITE-ProRule" id="PRU00042"/>
    </source>
</evidence>
<dbReference type="Proteomes" id="UP001334248">
    <property type="component" value="Unassembled WGS sequence"/>
</dbReference>
<feature type="domain" description="C2H2-type" evidence="8">
    <location>
        <begin position="216"/>
        <end position="248"/>
    </location>
</feature>
<dbReference type="PROSITE" id="PS00028">
    <property type="entry name" value="ZINC_FINGER_C2H2_1"/>
    <property type="match status" value="1"/>
</dbReference>
<evidence type="ECO:0000313" key="9">
    <source>
        <dbReference type="EMBL" id="KAK5937924.1"/>
    </source>
</evidence>
<accession>A0ABR0RCK2</accession>
<evidence type="ECO:0000256" key="3">
    <source>
        <dbReference type="ARBA" id="ARBA00022771"/>
    </source>
</evidence>
<evidence type="ECO:0000313" key="10">
    <source>
        <dbReference type="Proteomes" id="UP001334248"/>
    </source>
</evidence>
<organism evidence="9 10">
    <name type="scientific">Knufia obscura</name>
    <dbReference type="NCBI Taxonomy" id="1635080"/>
    <lineage>
        <taxon>Eukaryota</taxon>
        <taxon>Fungi</taxon>
        <taxon>Dikarya</taxon>
        <taxon>Ascomycota</taxon>
        <taxon>Pezizomycotina</taxon>
        <taxon>Eurotiomycetes</taxon>
        <taxon>Chaetothyriomycetidae</taxon>
        <taxon>Chaetothyriales</taxon>
        <taxon>Trichomeriaceae</taxon>
        <taxon>Knufia</taxon>
    </lineage>
</organism>
<dbReference type="InterPro" id="IPR013087">
    <property type="entry name" value="Znf_C2H2_type"/>
</dbReference>
<keyword evidence="10" id="KW-1185">Reference proteome</keyword>
<dbReference type="SMART" id="SM00355">
    <property type="entry name" value="ZnF_C2H2"/>
    <property type="match status" value="2"/>
</dbReference>
<dbReference type="GeneID" id="90003502"/>
<reference evidence="9 10" key="1">
    <citation type="journal article" date="2023" name="Res Sq">
        <title>Genomic and morphological characterization of Knufia obscura isolated from the Mars 2020 spacecraft assembly facility.</title>
        <authorList>
            <person name="Chander A.M."/>
            <person name="Teixeira M.M."/>
            <person name="Singh N.K."/>
            <person name="Williams M.P."/>
            <person name="Parker C.W."/>
            <person name="Leo P."/>
            <person name="Stajich J.E."/>
            <person name="Torok T."/>
            <person name="Tighe S."/>
            <person name="Mason C.E."/>
            <person name="Venkateswaran K."/>
        </authorList>
    </citation>
    <scope>NUCLEOTIDE SEQUENCE [LARGE SCALE GENOMIC DNA]</scope>
    <source>
        <strain evidence="9 10">CCFEE 5817</strain>
    </source>
</reference>
<evidence type="ECO:0000256" key="5">
    <source>
        <dbReference type="ARBA" id="ARBA00023242"/>
    </source>
</evidence>
<evidence type="ECO:0000256" key="4">
    <source>
        <dbReference type="ARBA" id="ARBA00022833"/>
    </source>
</evidence>
<dbReference type="PANTHER" id="PTHR24393">
    <property type="entry name" value="ZINC FINGER PROTEIN"/>
    <property type="match status" value="1"/>
</dbReference>
<dbReference type="Gene3D" id="3.30.160.60">
    <property type="entry name" value="Classic Zinc Finger"/>
    <property type="match status" value="1"/>
</dbReference>
<feature type="compositionally biased region" description="Basic and acidic residues" evidence="7">
    <location>
        <begin position="262"/>
        <end position="283"/>
    </location>
</feature>
<dbReference type="InterPro" id="IPR036236">
    <property type="entry name" value="Znf_C2H2_sf"/>
</dbReference>
<feature type="region of interest" description="Disordered" evidence="7">
    <location>
        <begin position="181"/>
        <end position="210"/>
    </location>
</feature>
<evidence type="ECO:0000256" key="2">
    <source>
        <dbReference type="ARBA" id="ARBA00022737"/>
    </source>
</evidence>
<evidence type="ECO:0000256" key="1">
    <source>
        <dbReference type="ARBA" id="ARBA00022723"/>
    </source>
</evidence>
<comment type="caution">
    <text evidence="9">The sequence shown here is derived from an EMBL/GenBank/DDBJ whole genome shotgun (WGS) entry which is preliminary data.</text>
</comment>
<name>A0ABR0RCK2_9EURO</name>
<proteinExistence type="predicted"/>
<feature type="region of interest" description="Disordered" evidence="7">
    <location>
        <begin position="262"/>
        <end position="338"/>
    </location>
</feature>
<evidence type="ECO:0000256" key="7">
    <source>
        <dbReference type="SAM" id="MobiDB-lite"/>
    </source>
</evidence>
<feature type="compositionally biased region" description="Low complexity" evidence="7">
    <location>
        <begin position="81"/>
        <end position="101"/>
    </location>
</feature>
<keyword evidence="1" id="KW-0479">Metal-binding</keyword>